<dbReference type="PANTHER" id="PTHR32487:SF0">
    <property type="entry name" value="3-OXO-DELTA(4,5)-STEROID 5-BETA-REDUCTASE"/>
    <property type="match status" value="1"/>
</dbReference>
<protein>
    <recommendedName>
        <fullName evidence="1">PRISE-like Rossmann-fold domain-containing protein</fullName>
    </recommendedName>
</protein>
<keyword evidence="3" id="KW-1185">Reference proteome</keyword>
<dbReference type="Proteomes" id="UP001489004">
    <property type="component" value="Unassembled WGS sequence"/>
</dbReference>
<dbReference type="SUPFAM" id="SSF51735">
    <property type="entry name" value="NAD(P)-binding Rossmann-fold domains"/>
    <property type="match status" value="2"/>
</dbReference>
<dbReference type="InterPro" id="IPR036291">
    <property type="entry name" value="NAD(P)-bd_dom_sf"/>
</dbReference>
<sequence length="573" mass="65467">MTGDLVKEVEVNFGMHKNIIEGLEAAGNPLQHTFFNAGGKWYGEGLGPVLKTPSREDDPRHLPPNFYYNMQDYCEQRVKEGARWTWSSLRPNPVAGYSRGSFMNITMSIAVYGSICKELGLEALRFPGTELSWNALNDCTDVDLLAEATIYCATNKETANQAFNISNGDYWRWRDVWPKIADFFGMESGYPQPLELTEMMKEKEPVWDNLIKKHGLEKIPYKDVATWGFADFLFHQPSDFILNTNKLRQAGFNGMKIDTDKVKKELADKGVKDVTHLFQNAYAMTGDIIKEVEVNFGMHKNIIEGLEAAGNPLQHTYFNAGGKWYGQGIGPVLKSPSREDDPRHLPPNFYYNLQDYCEQRVKEGARWTWSSLRPNPVAGYSRGSFMNITMSIAVYASMCKELGLEALRFPGSELSWNALNDYVDVDLLAEATIYCATHKETANQAFNINNGDYWRWRDVWPKIADFFGMASGYPQPLELTKMMKDKEPVWDDLIKKHGLEKIPYKHVATWQFADACFHQPSDWVLNTNKLRQAGFNGMKVNTDKMFLRQFKEMAENKIIPPPTPRRKLQPGSQ</sequence>
<feature type="domain" description="PRISE-like Rossmann-fold" evidence="1">
    <location>
        <begin position="262"/>
        <end position="560"/>
    </location>
</feature>
<gene>
    <name evidence="2" type="ORF">WJX72_000852</name>
</gene>
<dbReference type="PANTHER" id="PTHR32487">
    <property type="entry name" value="3-OXO-DELTA(4,5)-STEROID 5-BETA-REDUCTASE"/>
    <property type="match status" value="1"/>
</dbReference>
<evidence type="ECO:0000313" key="3">
    <source>
        <dbReference type="Proteomes" id="UP001489004"/>
    </source>
</evidence>
<dbReference type="GO" id="GO:0016627">
    <property type="term" value="F:oxidoreductase activity, acting on the CH-CH group of donors"/>
    <property type="evidence" value="ECO:0007669"/>
    <property type="project" value="UniProtKB-ARBA"/>
</dbReference>
<organism evidence="2 3">
    <name type="scientific">[Myrmecia] bisecta</name>
    <dbReference type="NCBI Taxonomy" id="41462"/>
    <lineage>
        <taxon>Eukaryota</taxon>
        <taxon>Viridiplantae</taxon>
        <taxon>Chlorophyta</taxon>
        <taxon>core chlorophytes</taxon>
        <taxon>Trebouxiophyceae</taxon>
        <taxon>Trebouxiales</taxon>
        <taxon>Trebouxiaceae</taxon>
        <taxon>Myrmecia</taxon>
    </lineage>
</organism>
<accession>A0AAW1PI41</accession>
<evidence type="ECO:0000313" key="2">
    <source>
        <dbReference type="EMBL" id="KAK9807494.1"/>
    </source>
</evidence>
<dbReference type="EMBL" id="JALJOR010000012">
    <property type="protein sequence ID" value="KAK9807494.1"/>
    <property type="molecule type" value="Genomic_DNA"/>
</dbReference>
<dbReference type="Pfam" id="PF22917">
    <property type="entry name" value="PRISE"/>
    <property type="match status" value="2"/>
</dbReference>
<dbReference type="Gene3D" id="3.40.50.720">
    <property type="entry name" value="NAD(P)-binding Rossmann-like Domain"/>
    <property type="match status" value="2"/>
</dbReference>
<comment type="caution">
    <text evidence="2">The sequence shown here is derived from an EMBL/GenBank/DDBJ whole genome shotgun (WGS) entry which is preliminary data.</text>
</comment>
<name>A0AAW1PI41_9CHLO</name>
<proteinExistence type="predicted"/>
<reference evidence="2 3" key="1">
    <citation type="journal article" date="2024" name="Nat. Commun.">
        <title>Phylogenomics reveals the evolutionary origins of lichenization in chlorophyte algae.</title>
        <authorList>
            <person name="Puginier C."/>
            <person name="Libourel C."/>
            <person name="Otte J."/>
            <person name="Skaloud P."/>
            <person name="Haon M."/>
            <person name="Grisel S."/>
            <person name="Petersen M."/>
            <person name="Berrin J.G."/>
            <person name="Delaux P.M."/>
            <person name="Dal Grande F."/>
            <person name="Keller J."/>
        </authorList>
    </citation>
    <scope>NUCLEOTIDE SEQUENCE [LARGE SCALE GENOMIC DNA]</scope>
    <source>
        <strain evidence="2 3">SAG 2043</strain>
    </source>
</reference>
<feature type="domain" description="PRISE-like Rossmann-fold" evidence="1">
    <location>
        <begin position="3"/>
        <end position="234"/>
    </location>
</feature>
<evidence type="ECO:0000259" key="1">
    <source>
        <dbReference type="Pfam" id="PF22917"/>
    </source>
</evidence>
<dbReference type="InterPro" id="IPR055222">
    <property type="entry name" value="PRISE-like_Rossmann-fold"/>
</dbReference>
<dbReference type="AlphaFoldDB" id="A0AAW1PI41"/>